<reference evidence="1" key="2">
    <citation type="journal article" date="2021" name="PeerJ">
        <title>Extensive microbial diversity within the chicken gut microbiome revealed by metagenomics and culture.</title>
        <authorList>
            <person name="Gilroy R."/>
            <person name="Ravi A."/>
            <person name="Getino M."/>
            <person name="Pursley I."/>
            <person name="Horton D.L."/>
            <person name="Alikhan N.F."/>
            <person name="Baker D."/>
            <person name="Gharbi K."/>
            <person name="Hall N."/>
            <person name="Watson M."/>
            <person name="Adriaenssens E.M."/>
            <person name="Foster-Nyarko E."/>
            <person name="Jarju S."/>
            <person name="Secka A."/>
            <person name="Antonio M."/>
            <person name="Oren A."/>
            <person name="Chaudhuri R.R."/>
            <person name="La Ragione R."/>
            <person name="Hildebrand F."/>
            <person name="Pallen M.J."/>
        </authorList>
    </citation>
    <scope>NUCLEOTIDE SEQUENCE</scope>
    <source>
        <strain evidence="1">ChiHile30-977</strain>
    </source>
</reference>
<evidence type="ECO:0000313" key="1">
    <source>
        <dbReference type="EMBL" id="HIQ63193.1"/>
    </source>
</evidence>
<accession>A0A9D0YYJ9</accession>
<comment type="caution">
    <text evidence="1">The sequence shown here is derived from an EMBL/GenBank/DDBJ whole genome shotgun (WGS) entry which is preliminary data.</text>
</comment>
<sequence length="190" mass="21169">MPPRPRITKDMVIDAALAIAREAGAENINARTVARKLNCSTQPVMYHFATMEALKKAAYEKLNRYHTEYLLTLTDPQEGVMLGIGCNYIRFAVEEPHAFRFLFQSGFAAENSLLEMIDAEELLPVLSAMQAAAGMSLEKTKEVFLTIALFAHGYASILANHAMAYDGELIKKHLRQAYRGAVWAAQEKTT</sequence>
<proteinExistence type="predicted"/>
<protein>
    <submittedName>
        <fullName evidence="1">TetR/AcrR family transcriptional regulator</fullName>
    </submittedName>
</protein>
<dbReference type="InterPro" id="IPR009057">
    <property type="entry name" value="Homeodomain-like_sf"/>
</dbReference>
<organism evidence="1 2">
    <name type="scientific">Candidatus Avichristensenella intestinipullorum</name>
    <dbReference type="NCBI Taxonomy" id="2840693"/>
    <lineage>
        <taxon>Bacteria</taxon>
        <taxon>Bacillati</taxon>
        <taxon>Bacillota</taxon>
        <taxon>Clostridia</taxon>
        <taxon>Candidatus Avichristensenella</taxon>
    </lineage>
</organism>
<dbReference type="AlphaFoldDB" id="A0A9D0YYJ9"/>
<evidence type="ECO:0000313" key="2">
    <source>
        <dbReference type="Proteomes" id="UP000886819"/>
    </source>
</evidence>
<dbReference type="SUPFAM" id="SSF46689">
    <property type="entry name" value="Homeodomain-like"/>
    <property type="match status" value="1"/>
</dbReference>
<name>A0A9D0YYJ9_9FIRM</name>
<gene>
    <name evidence="1" type="ORF">IAA66_06345</name>
</gene>
<reference evidence="1" key="1">
    <citation type="submission" date="2020-10" db="EMBL/GenBank/DDBJ databases">
        <authorList>
            <person name="Gilroy R."/>
        </authorList>
    </citation>
    <scope>NUCLEOTIDE SEQUENCE</scope>
    <source>
        <strain evidence="1">ChiHile30-977</strain>
    </source>
</reference>
<dbReference type="EMBL" id="DVFI01000092">
    <property type="protein sequence ID" value="HIQ63193.1"/>
    <property type="molecule type" value="Genomic_DNA"/>
</dbReference>
<dbReference type="Gene3D" id="1.10.357.10">
    <property type="entry name" value="Tetracycline Repressor, domain 2"/>
    <property type="match status" value="1"/>
</dbReference>
<dbReference type="InterPro" id="IPR036271">
    <property type="entry name" value="Tet_transcr_reg_TetR-rel_C_sf"/>
</dbReference>
<dbReference type="SUPFAM" id="SSF48498">
    <property type="entry name" value="Tetracyclin repressor-like, C-terminal domain"/>
    <property type="match status" value="1"/>
</dbReference>
<dbReference type="Proteomes" id="UP000886819">
    <property type="component" value="Unassembled WGS sequence"/>
</dbReference>